<evidence type="ECO:0000313" key="2">
    <source>
        <dbReference type="EMBL" id="EFX65084.1"/>
    </source>
</evidence>
<reference evidence="2 3" key="1">
    <citation type="journal article" date="2011" name="Science">
        <title>The ecoresponsive genome of Daphnia pulex.</title>
        <authorList>
            <person name="Colbourne J.K."/>
            <person name="Pfrender M.E."/>
            <person name="Gilbert D."/>
            <person name="Thomas W.K."/>
            <person name="Tucker A."/>
            <person name="Oakley T.H."/>
            <person name="Tokishita S."/>
            <person name="Aerts A."/>
            <person name="Arnold G.J."/>
            <person name="Basu M.K."/>
            <person name="Bauer D.J."/>
            <person name="Caceres C.E."/>
            <person name="Carmel L."/>
            <person name="Casola C."/>
            <person name="Choi J.H."/>
            <person name="Detter J.C."/>
            <person name="Dong Q."/>
            <person name="Dusheyko S."/>
            <person name="Eads B.D."/>
            <person name="Frohlich T."/>
            <person name="Geiler-Samerotte K.A."/>
            <person name="Gerlach D."/>
            <person name="Hatcher P."/>
            <person name="Jogdeo S."/>
            <person name="Krijgsveld J."/>
            <person name="Kriventseva E.V."/>
            <person name="Kultz D."/>
            <person name="Laforsch C."/>
            <person name="Lindquist E."/>
            <person name="Lopez J."/>
            <person name="Manak J.R."/>
            <person name="Muller J."/>
            <person name="Pangilinan J."/>
            <person name="Patwardhan R.P."/>
            <person name="Pitluck S."/>
            <person name="Pritham E.J."/>
            <person name="Rechtsteiner A."/>
            <person name="Rho M."/>
            <person name="Rogozin I.B."/>
            <person name="Sakarya O."/>
            <person name="Salamov A."/>
            <person name="Schaack S."/>
            <person name="Shapiro H."/>
            <person name="Shiga Y."/>
            <person name="Skalitzky C."/>
            <person name="Smith Z."/>
            <person name="Souvorov A."/>
            <person name="Sung W."/>
            <person name="Tang Z."/>
            <person name="Tsuchiya D."/>
            <person name="Tu H."/>
            <person name="Vos H."/>
            <person name="Wang M."/>
            <person name="Wolf Y.I."/>
            <person name="Yamagata H."/>
            <person name="Yamada T."/>
            <person name="Ye Y."/>
            <person name="Shaw J.R."/>
            <person name="Andrews J."/>
            <person name="Crease T.J."/>
            <person name="Tang H."/>
            <person name="Lucas S.M."/>
            <person name="Robertson H.M."/>
            <person name="Bork P."/>
            <person name="Koonin E.V."/>
            <person name="Zdobnov E.M."/>
            <person name="Grigoriev I.V."/>
            <person name="Lynch M."/>
            <person name="Boore J.L."/>
        </authorList>
    </citation>
    <scope>NUCLEOTIDE SEQUENCE [LARGE SCALE GENOMIC DNA]</scope>
</reference>
<dbReference type="EMBL" id="GL732764">
    <property type="protein sequence ID" value="EFX65084.1"/>
    <property type="molecule type" value="Genomic_DNA"/>
</dbReference>
<dbReference type="HOGENOM" id="CLU_1262681_0_0_1"/>
<gene>
    <name evidence="2" type="ORF">DAPPUDRAFT_117569</name>
</gene>
<dbReference type="Proteomes" id="UP000000305">
    <property type="component" value="Unassembled WGS sequence"/>
</dbReference>
<keyword evidence="3" id="KW-1185">Reference proteome</keyword>
<dbReference type="AlphaFoldDB" id="E9HT47"/>
<organism evidence="2 3">
    <name type="scientific">Daphnia pulex</name>
    <name type="common">Water flea</name>
    <dbReference type="NCBI Taxonomy" id="6669"/>
    <lineage>
        <taxon>Eukaryota</taxon>
        <taxon>Metazoa</taxon>
        <taxon>Ecdysozoa</taxon>
        <taxon>Arthropoda</taxon>
        <taxon>Crustacea</taxon>
        <taxon>Branchiopoda</taxon>
        <taxon>Diplostraca</taxon>
        <taxon>Cladocera</taxon>
        <taxon>Anomopoda</taxon>
        <taxon>Daphniidae</taxon>
        <taxon>Daphnia</taxon>
    </lineage>
</organism>
<accession>E9HT47</accession>
<dbReference type="InParanoid" id="E9HT47"/>
<sequence>MSSNANEAAIEKVIETIINRVTDGGCGGQDFRLCTMEHNDPTNSTVHLPLLSSLYFYLAADPDLKFPVTVAVTVAVNLKDHKMPVCRLDSRTVQQRMTHKTTMKMLTVQQRMAHRTTMQSLARFNKPMALLRLNRFLRRLRQDLTKAYCYRTNSRHFVWQMEQMLDHIAKAQQPRQRQQRPIEIRGLEDGLQSLELELNAPPPPDKNDGKTAELTPRLY</sequence>
<dbReference type="KEGG" id="dpx:DAPPUDRAFT_117569"/>
<name>E9HT47_DAPPU</name>
<feature type="region of interest" description="Disordered" evidence="1">
    <location>
        <begin position="196"/>
        <end position="219"/>
    </location>
</feature>
<protein>
    <submittedName>
        <fullName evidence="2">Uncharacterized protein</fullName>
    </submittedName>
</protein>
<proteinExistence type="predicted"/>
<evidence type="ECO:0000313" key="3">
    <source>
        <dbReference type="Proteomes" id="UP000000305"/>
    </source>
</evidence>
<evidence type="ECO:0000256" key="1">
    <source>
        <dbReference type="SAM" id="MobiDB-lite"/>
    </source>
</evidence>